<feature type="region of interest" description="Disordered" evidence="10">
    <location>
        <begin position="1227"/>
        <end position="1264"/>
    </location>
</feature>
<dbReference type="GO" id="GO:0043111">
    <property type="term" value="P:replication fork arrest"/>
    <property type="evidence" value="ECO:0007669"/>
    <property type="project" value="TreeGrafter"/>
</dbReference>
<feature type="compositionally biased region" description="Acidic residues" evidence="10">
    <location>
        <begin position="7"/>
        <end position="23"/>
    </location>
</feature>
<evidence type="ECO:0000256" key="8">
    <source>
        <dbReference type="ARBA" id="ARBA00023254"/>
    </source>
</evidence>
<keyword evidence="6" id="KW-0234">DNA repair</keyword>
<dbReference type="GO" id="GO:0003677">
    <property type="term" value="F:DNA binding"/>
    <property type="evidence" value="ECO:0007669"/>
    <property type="project" value="TreeGrafter"/>
</dbReference>
<dbReference type="OrthoDB" id="310853at2759"/>
<dbReference type="GO" id="GO:0006281">
    <property type="term" value="P:DNA repair"/>
    <property type="evidence" value="ECO:0007669"/>
    <property type="project" value="UniProtKB-KW"/>
</dbReference>
<evidence type="ECO:0000256" key="5">
    <source>
        <dbReference type="ARBA" id="ARBA00022880"/>
    </source>
</evidence>
<sequence length="1264" mass="141910">MSSPDAYADDAELADFIVDDDATGPEGSRDPRLAPPPSGRFAPENNGTLPFTAPHGGSDGPALPGLPGAPATPDPRRLLRAHISILVSALGGPDHSAQNGAYKLGHDALACLKDLKRWLRAVDEKNGTADVALACADCDLVRNDLVVILCQGDRPHKGTVRLRAAEKILLACLELLVLLTWPTDVTRDTPMADYTARTSVRRAQVAYKHHVLTYRQGRTLKAVLRLGLGALRVPKAEREPRDLAILRLILYFIRNMLYIEPLPATRGPQTVGNASALPAGVGADEIALPAVVQAFERNNVLLFLNSIAHSVLRDISDETFGLLAMECLCLLTRGVRVADLTPFAAPAPAVPNCAEAVPPASAVAGMDLSALLGEELRRQKHARNAMLTRHGRFGTLLSLRNLGNASYFAVSGQKALASTYDTLEKLDSAKSWHRPSAFRYDSNAYVRSPPAPLGAAAAALLARFVGQLLASGSFNNLLTFVGRHLTNLANDRDAGRRGILDAVDPMELSSYFLTMAWFFRFKRERTQAFAAAHTQPAPDEDGVDYGSVGAALSETNFILLISYLRLAFEAKDHDSLHVAMLCFREMLLLSNSVFTKKRTQQELDLVSADDIDEDRELAEGIIRKLFSQKQFLDMCVNIPKTAAKHSPEYLGVVVSVVHILLKSFEALANEDVHLFIKTRRKMRKMERPPGLNHEMDQQHWDLIDRGSDEEEDQDQIRYITQERKLDLRSIEVKFFHPETVSTHIEYLSKYEDLTSEEIKRGLSFFHRLFVVRKDYSALYRMDFMLILYKLQAYLPRSSSNSRHVNDFIVYFMKKFKVALDRFPTAIEVLFPRLENLELKGFLNTGDLQVLEKLSKTNPGGAANKNSYFDEDAVQPRAAPLVQFNDESLSLDEKIGILVYHLSKRKNTTAFMKYFATEMLRISEITPGQRETVTLRLNLAKRRLLISDPHLRLLLETIGFGLPYLQNDETTLHESVTAELLKDAVESLNKWLSLHEGGVGDIEPFLDQFQRMFFSKEQLDFGAQSLADLRAGKSFDDAKAAELELDERHIHKVIGLAKRREYDENVSSRFYEDDEFEDQSSNSASDDEEVQKNVRKRKRSRRQIDSGHEMSLPDDDVPSLRRRKGERSVPREVFSDDEVAATKSAELVHDSDDDSDEERNTAFFEKEEKLRQLISLTGGISSKEQLSLFKESWTTILKSGSGDRVNEAMKMASSLFVEDLDDEELSLTRKPFQTRSRNKKLQSDDENENHVPRKRRAIIDDDDDE</sequence>
<protein>
    <recommendedName>
        <fullName evidence="3">Topoisomerase 1-associated factor 1</fullName>
    </recommendedName>
</protein>
<evidence type="ECO:0000256" key="2">
    <source>
        <dbReference type="ARBA" id="ARBA00008174"/>
    </source>
</evidence>
<dbReference type="AlphaFoldDB" id="A0A1A0HFY4"/>
<keyword evidence="13" id="KW-1185">Reference proteome</keyword>
<organism evidence="12 13">
    <name type="scientific">Metschnikowia bicuspidata var. bicuspidata NRRL YB-4993</name>
    <dbReference type="NCBI Taxonomy" id="869754"/>
    <lineage>
        <taxon>Eukaryota</taxon>
        <taxon>Fungi</taxon>
        <taxon>Dikarya</taxon>
        <taxon>Ascomycota</taxon>
        <taxon>Saccharomycotina</taxon>
        <taxon>Pichiomycetes</taxon>
        <taxon>Metschnikowiaceae</taxon>
        <taxon>Metschnikowia</taxon>
    </lineage>
</organism>
<dbReference type="EMBL" id="LXTC01000001">
    <property type="protein sequence ID" value="OBA22807.1"/>
    <property type="molecule type" value="Genomic_DNA"/>
</dbReference>
<dbReference type="GO" id="GO:0031298">
    <property type="term" value="C:replication fork protection complex"/>
    <property type="evidence" value="ECO:0007669"/>
    <property type="project" value="TreeGrafter"/>
</dbReference>
<dbReference type="GO" id="GO:0000076">
    <property type="term" value="P:DNA replication checkpoint signaling"/>
    <property type="evidence" value="ECO:0007669"/>
    <property type="project" value="TreeGrafter"/>
</dbReference>
<evidence type="ECO:0000256" key="3">
    <source>
        <dbReference type="ARBA" id="ARBA00021529"/>
    </source>
</evidence>
<dbReference type="GO" id="GO:0051321">
    <property type="term" value="P:meiotic cell cycle"/>
    <property type="evidence" value="ECO:0007669"/>
    <property type="project" value="UniProtKB-KW"/>
</dbReference>
<dbReference type="RefSeq" id="XP_018713288.1">
    <property type="nucleotide sequence ID" value="XM_018856516.1"/>
</dbReference>
<evidence type="ECO:0000259" key="11">
    <source>
        <dbReference type="Pfam" id="PF04821"/>
    </source>
</evidence>
<feature type="region of interest" description="Disordered" evidence="10">
    <location>
        <begin position="1072"/>
        <end position="1158"/>
    </location>
</feature>
<comment type="caution">
    <text evidence="12">The sequence shown here is derived from an EMBL/GenBank/DDBJ whole genome shotgun (WGS) entry which is preliminary data.</text>
</comment>
<keyword evidence="4" id="KW-0227">DNA damage</keyword>
<dbReference type="Pfam" id="PF04821">
    <property type="entry name" value="TIMELESS"/>
    <property type="match status" value="1"/>
</dbReference>
<keyword evidence="8" id="KW-0469">Meiosis</keyword>
<evidence type="ECO:0000256" key="4">
    <source>
        <dbReference type="ARBA" id="ARBA00022763"/>
    </source>
</evidence>
<reference evidence="12 13" key="1">
    <citation type="submission" date="2016-05" db="EMBL/GenBank/DDBJ databases">
        <title>Comparative genomics of biotechnologically important yeasts.</title>
        <authorList>
            <consortium name="DOE Joint Genome Institute"/>
            <person name="Riley R."/>
            <person name="Haridas S."/>
            <person name="Wolfe K.H."/>
            <person name="Lopes M.R."/>
            <person name="Hittinger C.T."/>
            <person name="Goker M."/>
            <person name="Salamov A."/>
            <person name="Wisecaver J."/>
            <person name="Long T.M."/>
            <person name="Aerts A.L."/>
            <person name="Barry K."/>
            <person name="Choi C."/>
            <person name="Clum A."/>
            <person name="Coughlan A.Y."/>
            <person name="Deshpande S."/>
            <person name="Douglass A.P."/>
            <person name="Hanson S.J."/>
            <person name="Klenk H.-P."/>
            <person name="LaButti K."/>
            <person name="Lapidus A."/>
            <person name="Lindquist E."/>
            <person name="Lipzen A."/>
            <person name="Meier-kolthoff J.P."/>
            <person name="Ohm R.A."/>
            <person name="Otillar R.P."/>
            <person name="Pangilinan J."/>
            <person name="Peng Y."/>
            <person name="Rokas A."/>
            <person name="Rosa C.A."/>
            <person name="Scheuner C."/>
            <person name="Sibirny A.A."/>
            <person name="Slot J.C."/>
            <person name="Stielow J.B."/>
            <person name="Sun H."/>
            <person name="Kurtzman C.P."/>
            <person name="Blackwell M."/>
            <person name="Grigoriev I.V."/>
            <person name="Jeffries T.W."/>
        </authorList>
    </citation>
    <scope>NUCLEOTIDE SEQUENCE [LARGE SCALE GENOMIC DNA]</scope>
    <source>
        <strain evidence="12 13">NRRL YB-4993</strain>
    </source>
</reference>
<evidence type="ECO:0000313" key="13">
    <source>
        <dbReference type="Proteomes" id="UP000092555"/>
    </source>
</evidence>
<dbReference type="PANTHER" id="PTHR22940">
    <property type="entry name" value="TIMEOUT/TIMELESS-2"/>
    <property type="match status" value="1"/>
</dbReference>
<dbReference type="GeneID" id="30029492"/>
<evidence type="ECO:0000256" key="6">
    <source>
        <dbReference type="ARBA" id="ARBA00023204"/>
    </source>
</evidence>
<feature type="compositionally biased region" description="Low complexity" evidence="10">
    <location>
        <begin position="60"/>
        <end position="71"/>
    </location>
</feature>
<keyword evidence="7" id="KW-0539">Nucleus</keyword>
<gene>
    <name evidence="12" type="ORF">METBIDRAFT_34735</name>
</gene>
<keyword evidence="9" id="KW-0131">Cell cycle</keyword>
<keyword evidence="5" id="KW-0236">DNA replication inhibitor</keyword>
<evidence type="ECO:0000256" key="1">
    <source>
        <dbReference type="ARBA" id="ARBA00004123"/>
    </source>
</evidence>
<feature type="domain" description="Timeless N-terminal" evidence="11">
    <location>
        <begin position="102"/>
        <end position="398"/>
    </location>
</feature>
<dbReference type="PANTHER" id="PTHR22940:SF4">
    <property type="entry name" value="PROTEIN TIMELESS HOMOLOG"/>
    <property type="match status" value="1"/>
</dbReference>
<dbReference type="InterPro" id="IPR006906">
    <property type="entry name" value="Timeless_N"/>
</dbReference>
<comment type="similarity">
    <text evidence="2">Belongs to the timeless family.</text>
</comment>
<evidence type="ECO:0000256" key="10">
    <source>
        <dbReference type="SAM" id="MobiDB-lite"/>
    </source>
</evidence>
<comment type="subcellular location">
    <subcellularLocation>
        <location evidence="1">Nucleus</location>
    </subcellularLocation>
</comment>
<evidence type="ECO:0000313" key="12">
    <source>
        <dbReference type="EMBL" id="OBA22807.1"/>
    </source>
</evidence>
<proteinExistence type="inferred from homology"/>
<evidence type="ECO:0000256" key="7">
    <source>
        <dbReference type="ARBA" id="ARBA00023242"/>
    </source>
</evidence>
<name>A0A1A0HFY4_9ASCO</name>
<evidence type="ECO:0000256" key="9">
    <source>
        <dbReference type="ARBA" id="ARBA00023306"/>
    </source>
</evidence>
<dbReference type="Proteomes" id="UP000092555">
    <property type="component" value="Unassembled WGS sequence"/>
</dbReference>
<accession>A0A1A0HFY4</accession>
<dbReference type="STRING" id="869754.A0A1A0HFY4"/>
<dbReference type="InterPro" id="IPR044998">
    <property type="entry name" value="Timeless"/>
</dbReference>
<feature type="region of interest" description="Disordered" evidence="10">
    <location>
        <begin position="1"/>
        <end position="74"/>
    </location>
</feature>